<dbReference type="InterPro" id="IPR006162">
    <property type="entry name" value="Ppantetheine_attach_site"/>
</dbReference>
<comment type="caution">
    <text evidence="10">The sequence shown here is derived from an EMBL/GenBank/DDBJ whole genome shotgun (WGS) entry which is preliminary data.</text>
</comment>
<protein>
    <recommendedName>
        <fullName evidence="8">long-chain-fatty-acid--CoA ligase</fullName>
        <ecNumber evidence="8">6.2.1.3</ecNumber>
    </recommendedName>
</protein>
<dbReference type="EC" id="6.2.1.3" evidence="8"/>
<evidence type="ECO:0000313" key="10">
    <source>
        <dbReference type="EMBL" id="CAF1606423.1"/>
    </source>
</evidence>
<dbReference type="Pfam" id="PF00501">
    <property type="entry name" value="AMP-binding"/>
    <property type="match status" value="1"/>
</dbReference>
<sequence>MDKEKSDNIKPSYWYCDRCERVINHGELRYNCTICDNYDYCEQCVATAKPPHPHAMVPELAYGQEESKECMKVDIATALRAAIAMYWDRHCLGTRDRDQDDPSIYKDSYSWLTFKTIGDRAKNFGHGLRQLINPRQYLAICAANRPEWVIADFACVFQSIISVPIYTLFTDREMIHVLNNTKISVIVCDGEMLSRFVGIRSECPNVEHIVCMDPIPDELLTCASDNKHILHSMNDVEKNGLMKPYEYVEIGPSDPLTIIYTSGSSGFPKGAIISEGAFRATFPRWFLPSSLERVTFSYRPLVWAADRDAIITTFLCGGRTGFYTGDTSRLMEELALVRPTYFGSPPAIWNKIYTEFKTALVSATVNSLPEETIQTEQHLLQQFSKLIPNRCRSIAIGGAMVSPAVLNFMKRCFTQCTVYESYGITECGSVTLDNLTEHTIEFRLESVSDMGYTTDDKPYPRGELLTKTPQMFSGYINNPDETKAALTEDGFFRTGDIVELQGNQGSQFTIHIIDRKKNFFKLSQGQFVSPEYLQSIYIQSPFVEQIYIHGDLLSHSVSAVIVPNLQYAQSFAQQHHLPLPLDFDLDHPHPLFYQAIQQDLQSIAKKEALRTHEIPSHIVIDFHPFTPENGLLTSTYKLCRHKIAVHYAQQLANKHNTIEQQLRSIIETVTQQNIAFTDDQHSNSILMSGADSLSAIRLSRMIEHDLGVTIPTNVLFDPQMTLAQLTSLIQHPSQLASLSHSIAPQLTRDANADLNIVVHGHKSTLSSHPSVIFITGTTGFVGAFLLAELLRVYPSTSRFVCLVRCTDGTSDVVDRVRQNLSFYQIWKDEYEHRISAVRGDLSKCRLGIVDEHEYNRLASEVDVIYHCGATVNFVLPYHLLYGANVNGTREIIRLATHHSDACIPIHYISTISVVGRGSEAGADELVGGYAQSKWVAEKMVSGAIKCGVRAVIYRLGLMCADSENGGCNVHDVYTMLFREMMKMKCYRKSWHGGRMSGLPVDCAMRSVVCLSDGERSSWGSTHDVMDAESEVMFEEVVSGMEACGIKMEGVSDDEWKRRLNKESGVTDSIKEELFANAFRQNEAGSSEQFSASVSSLELPPMNKDYLKKWFAFILKHLVNK</sequence>
<dbReference type="GO" id="GO:0005783">
    <property type="term" value="C:endoplasmic reticulum"/>
    <property type="evidence" value="ECO:0007669"/>
    <property type="project" value="TreeGrafter"/>
</dbReference>
<dbReference type="Pfam" id="PF00550">
    <property type="entry name" value="PP-binding"/>
    <property type="match status" value="1"/>
</dbReference>
<name>A0A816B713_ADIRI</name>
<dbReference type="InterPro" id="IPR020845">
    <property type="entry name" value="AMP-binding_CS"/>
</dbReference>
<evidence type="ECO:0000256" key="3">
    <source>
        <dbReference type="ARBA" id="ARBA00022598"/>
    </source>
</evidence>
<dbReference type="GO" id="GO:0008270">
    <property type="term" value="F:zinc ion binding"/>
    <property type="evidence" value="ECO:0007669"/>
    <property type="project" value="UniProtKB-KW"/>
</dbReference>
<dbReference type="InterPro" id="IPR036736">
    <property type="entry name" value="ACP-like_sf"/>
</dbReference>
<dbReference type="Gene3D" id="3.40.50.12780">
    <property type="entry name" value="N-terminal domain of ligase-like"/>
    <property type="match status" value="1"/>
</dbReference>
<dbReference type="InterPro" id="IPR043145">
    <property type="entry name" value="Znf_ZZ_sf"/>
</dbReference>
<dbReference type="InterPro" id="IPR013120">
    <property type="entry name" value="FAR_NAD-bd"/>
</dbReference>
<dbReference type="InterPro" id="IPR042099">
    <property type="entry name" value="ANL_N_sf"/>
</dbReference>
<dbReference type="SUPFAM" id="SSF57850">
    <property type="entry name" value="RING/U-box"/>
    <property type="match status" value="1"/>
</dbReference>
<accession>A0A816B713</accession>
<dbReference type="PROSITE" id="PS00012">
    <property type="entry name" value="PHOSPHOPANTETHEINE"/>
    <property type="match status" value="1"/>
</dbReference>
<dbReference type="SUPFAM" id="SSF51735">
    <property type="entry name" value="NAD(P)-binding Rossmann-fold domains"/>
    <property type="match status" value="1"/>
</dbReference>
<evidence type="ECO:0000256" key="2">
    <source>
        <dbReference type="ARBA" id="ARBA00022553"/>
    </source>
</evidence>
<keyword evidence="2" id="KW-0597">Phosphoprotein</keyword>
<keyword evidence="11" id="KW-1185">Reference proteome</keyword>
<evidence type="ECO:0000256" key="8">
    <source>
        <dbReference type="ARBA" id="ARBA00026121"/>
    </source>
</evidence>
<dbReference type="InterPro" id="IPR010080">
    <property type="entry name" value="Thioester_reductase-like_dom"/>
</dbReference>
<evidence type="ECO:0000256" key="1">
    <source>
        <dbReference type="ARBA" id="ARBA00022450"/>
    </source>
</evidence>
<dbReference type="NCBIfam" id="TIGR01746">
    <property type="entry name" value="Thioester-redct"/>
    <property type="match status" value="1"/>
</dbReference>
<dbReference type="Gene3D" id="3.30.60.90">
    <property type="match status" value="1"/>
</dbReference>
<dbReference type="GO" id="GO:0016020">
    <property type="term" value="C:membrane"/>
    <property type="evidence" value="ECO:0007669"/>
    <property type="project" value="TreeGrafter"/>
</dbReference>
<dbReference type="EMBL" id="CAJNOR010006911">
    <property type="protein sequence ID" value="CAF1606423.1"/>
    <property type="molecule type" value="Genomic_DNA"/>
</dbReference>
<evidence type="ECO:0000256" key="5">
    <source>
        <dbReference type="ARBA" id="ARBA00022771"/>
    </source>
</evidence>
<keyword evidence="6" id="KW-0443">Lipid metabolism</keyword>
<dbReference type="InterPro" id="IPR036291">
    <property type="entry name" value="NAD(P)-bd_dom_sf"/>
</dbReference>
<dbReference type="PANTHER" id="PTHR43272:SF91">
    <property type="entry name" value="CARRIER DOMAIN-CONTAINING PROTEIN"/>
    <property type="match status" value="1"/>
</dbReference>
<dbReference type="PROSITE" id="PS50075">
    <property type="entry name" value="CARRIER"/>
    <property type="match status" value="1"/>
</dbReference>
<dbReference type="InterPro" id="IPR009081">
    <property type="entry name" value="PP-bd_ACP"/>
</dbReference>
<keyword evidence="3" id="KW-0436">Ligase</keyword>
<dbReference type="InterPro" id="IPR000873">
    <property type="entry name" value="AMP-dep_synth/lig_dom"/>
</dbReference>
<dbReference type="Pfam" id="PF07993">
    <property type="entry name" value="NAD_binding_4"/>
    <property type="match status" value="1"/>
</dbReference>
<reference evidence="10" key="1">
    <citation type="submission" date="2021-02" db="EMBL/GenBank/DDBJ databases">
        <authorList>
            <person name="Nowell W R."/>
        </authorList>
    </citation>
    <scope>NUCLEOTIDE SEQUENCE</scope>
</reference>
<keyword evidence="1" id="KW-0596">Phosphopantetheine</keyword>
<keyword evidence="6" id="KW-0276">Fatty acid metabolism</keyword>
<dbReference type="SUPFAM" id="SSF56801">
    <property type="entry name" value="Acetyl-CoA synthetase-like"/>
    <property type="match status" value="1"/>
</dbReference>
<dbReference type="Gene3D" id="3.40.50.720">
    <property type="entry name" value="NAD(P)-binding Rossmann-like Domain"/>
    <property type="match status" value="1"/>
</dbReference>
<evidence type="ECO:0000259" key="9">
    <source>
        <dbReference type="PROSITE" id="PS50075"/>
    </source>
</evidence>
<keyword evidence="7" id="KW-0862">Zinc</keyword>
<organism evidence="10 11">
    <name type="scientific">Adineta ricciae</name>
    <name type="common">Rotifer</name>
    <dbReference type="NCBI Taxonomy" id="249248"/>
    <lineage>
        <taxon>Eukaryota</taxon>
        <taxon>Metazoa</taxon>
        <taxon>Spiralia</taxon>
        <taxon>Gnathifera</taxon>
        <taxon>Rotifera</taxon>
        <taxon>Eurotatoria</taxon>
        <taxon>Bdelloidea</taxon>
        <taxon>Adinetida</taxon>
        <taxon>Adinetidae</taxon>
        <taxon>Adineta</taxon>
    </lineage>
</organism>
<dbReference type="Pfam" id="PF00569">
    <property type="entry name" value="ZZ"/>
    <property type="match status" value="1"/>
</dbReference>
<dbReference type="PANTHER" id="PTHR43272">
    <property type="entry name" value="LONG-CHAIN-FATTY-ACID--COA LIGASE"/>
    <property type="match status" value="1"/>
</dbReference>
<gene>
    <name evidence="10" type="ORF">XAT740_LOCUS48334</name>
</gene>
<evidence type="ECO:0000313" key="11">
    <source>
        <dbReference type="Proteomes" id="UP000663828"/>
    </source>
</evidence>
<proteinExistence type="predicted"/>
<dbReference type="InterPro" id="IPR000433">
    <property type="entry name" value="Znf_ZZ"/>
</dbReference>
<feature type="domain" description="Carrier" evidence="9">
    <location>
        <begin position="653"/>
        <end position="733"/>
    </location>
</feature>
<keyword evidence="4" id="KW-0479">Metal-binding</keyword>
<dbReference type="Proteomes" id="UP000663828">
    <property type="component" value="Unassembled WGS sequence"/>
</dbReference>
<dbReference type="GO" id="GO:0004467">
    <property type="term" value="F:long-chain fatty acid-CoA ligase activity"/>
    <property type="evidence" value="ECO:0007669"/>
    <property type="project" value="UniProtKB-EC"/>
</dbReference>
<dbReference type="Gene3D" id="1.10.1200.10">
    <property type="entry name" value="ACP-like"/>
    <property type="match status" value="1"/>
</dbReference>
<evidence type="ECO:0000256" key="4">
    <source>
        <dbReference type="ARBA" id="ARBA00022723"/>
    </source>
</evidence>
<dbReference type="PROSITE" id="PS00455">
    <property type="entry name" value="AMP_BINDING"/>
    <property type="match status" value="1"/>
</dbReference>
<evidence type="ECO:0000256" key="6">
    <source>
        <dbReference type="ARBA" id="ARBA00022832"/>
    </source>
</evidence>
<dbReference type="SUPFAM" id="SSF47336">
    <property type="entry name" value="ACP-like"/>
    <property type="match status" value="1"/>
</dbReference>
<keyword evidence="5" id="KW-0863">Zinc-finger</keyword>
<dbReference type="AlphaFoldDB" id="A0A816B713"/>
<evidence type="ECO:0000256" key="7">
    <source>
        <dbReference type="ARBA" id="ARBA00022833"/>
    </source>
</evidence>